<sequence>MEAQYHPICRNNFNNEYQNHERGRKRGKKAADNIDSPQAQKMAAHDKSYCVVKDYILRNVVEHKEVVQLRSMCNLYRKTLEGEGFPNPEYRMVTGTLDEEKCEKTQRLVYSITQDVCRAATNSKWKLPKHIVLCATLRHLYRSKQLTTILSRLGHSETYDFSMDLETAMAKAFDEMSTNLTPQIITSEGNTFFHSEWDNLNRITTNVHGSNVVNSAGGIMIQEVKESHVSTKKRTLPLYDRSSKMRSLKITPPETLPELAFKRVGPKFPKNANFTPPAENQVSYDASMLQYNTHLLSRWLSSQVWKYEEEFSKHVNLIGKFHTAMNYMGRLTGRKCLGAGYAEILIEAGLANSGCLKNILSGKSYAKALFSLKARRRNQTSSSTSSTSESLNSTLKDPTLLKLIGDYLQYQDKVRRGHLGKTGMFWLSMMDHARLVFMMDFAVKTNNFELFHHCNGAMADLFFAYDGHNYARYLTWFEAFLTNIDLSHPGALDYIKLGAIAVARSLIPGALAAVDKTMEETFMRFPKTSGGLLGLFNNCGAYQKWCRTTSARAQLYELTLEMCGMIDDPEMPKAETYTLKIMDYCSKRVKLTSAQGKLFLYKEQSNLAFQLLVKSQIMEMPINLEELMRYPLSPVPHALGSPDGYFAKTNKRAESEEHAALDKVTDYANNNLSVGEVDGEYEHEDEELEMEEIELEDLFSDDEDDE</sequence>
<comment type="caution">
    <text evidence="1">The sequence shown here is derived from an EMBL/GenBank/DDBJ whole genome shotgun (WGS) entry which is preliminary data.</text>
</comment>
<keyword evidence="2" id="KW-1185">Reference proteome</keyword>
<evidence type="ECO:0000313" key="1">
    <source>
        <dbReference type="EMBL" id="KAI4819112.1"/>
    </source>
</evidence>
<proteinExistence type="predicted"/>
<reference evidence="1" key="1">
    <citation type="submission" date="2022-05" db="EMBL/GenBank/DDBJ databases">
        <title>Chromosome-level genome of Chaenocephalus aceratus.</title>
        <authorList>
            <person name="Park H."/>
        </authorList>
    </citation>
    <scope>NUCLEOTIDE SEQUENCE</scope>
    <source>
        <strain evidence="1">KU_202001</strain>
    </source>
</reference>
<accession>A0ACB9WZY6</accession>
<evidence type="ECO:0000313" key="2">
    <source>
        <dbReference type="Proteomes" id="UP001057452"/>
    </source>
</evidence>
<organism evidence="1 2">
    <name type="scientific">Chaenocephalus aceratus</name>
    <name type="common">Blackfin icefish</name>
    <name type="synonym">Chaenichthys aceratus</name>
    <dbReference type="NCBI Taxonomy" id="36190"/>
    <lineage>
        <taxon>Eukaryota</taxon>
        <taxon>Metazoa</taxon>
        <taxon>Chordata</taxon>
        <taxon>Craniata</taxon>
        <taxon>Vertebrata</taxon>
        <taxon>Euteleostomi</taxon>
        <taxon>Actinopterygii</taxon>
        <taxon>Neopterygii</taxon>
        <taxon>Teleostei</taxon>
        <taxon>Neoteleostei</taxon>
        <taxon>Acanthomorphata</taxon>
        <taxon>Eupercaria</taxon>
        <taxon>Perciformes</taxon>
        <taxon>Notothenioidei</taxon>
        <taxon>Channichthyidae</taxon>
        <taxon>Chaenocephalus</taxon>
    </lineage>
</organism>
<protein>
    <submittedName>
        <fullName evidence="1">Uncharacterized protein</fullName>
    </submittedName>
</protein>
<gene>
    <name evidence="1" type="ORF">KUCAC02_004389</name>
</gene>
<dbReference type="EMBL" id="CM043794">
    <property type="protein sequence ID" value="KAI4819112.1"/>
    <property type="molecule type" value="Genomic_DNA"/>
</dbReference>
<name>A0ACB9WZY6_CHAAC</name>
<dbReference type="Proteomes" id="UP001057452">
    <property type="component" value="Chromosome 10"/>
</dbReference>